<protein>
    <submittedName>
        <fullName evidence="2">Uncharacterized protein</fullName>
    </submittedName>
</protein>
<dbReference type="KEGG" id="elq:Ga0102493_111578"/>
<feature type="transmembrane region" description="Helical" evidence="1">
    <location>
        <begin position="32"/>
        <end position="55"/>
    </location>
</feature>
<reference evidence="2 3" key="1">
    <citation type="submission" date="2014-04" db="EMBL/GenBank/DDBJ databases">
        <title>A comprehensive comparison of genomes of Erythrobacter spp. Strains.</title>
        <authorList>
            <person name="Zheng Q."/>
        </authorList>
    </citation>
    <scope>NUCLEOTIDE SEQUENCE [LARGE SCALE GENOMIC DNA]</scope>
    <source>
        <strain evidence="2 3">DSM 8509</strain>
    </source>
</reference>
<evidence type="ECO:0000256" key="1">
    <source>
        <dbReference type="SAM" id="Phobius"/>
    </source>
</evidence>
<keyword evidence="1" id="KW-0812">Transmembrane</keyword>
<name>A0A074MDV0_9SPHN</name>
<evidence type="ECO:0000313" key="2">
    <source>
        <dbReference type="EMBL" id="KEO90028.1"/>
    </source>
</evidence>
<sequence>MHPKASQHSAPTVESERAIVMRETMISTVPNALVSAAFVWLLFGGQATVSLWGMSGLAFDLVPTTFMLTLMTTIALTLIFRKRRRGTSRAGAPGSGGPLPLPHHPVLRGIVLAVLLSVLFVPASVAVLSAIWIEDWSYARVLWFKIVYGILVGWAATPLVVLAALRERG</sequence>
<dbReference type="RefSeq" id="WP_034906348.1">
    <property type="nucleotide sequence ID" value="NZ_JMIX01000013.1"/>
</dbReference>
<accession>A0A074MDV0</accession>
<proteinExistence type="predicted"/>
<keyword evidence="1" id="KW-0472">Membrane</keyword>
<dbReference type="AlphaFoldDB" id="A0A074MDV0"/>
<dbReference type="Proteomes" id="UP000027866">
    <property type="component" value="Unassembled WGS sequence"/>
</dbReference>
<organism evidence="2 3">
    <name type="scientific">Erythrobacter litoralis</name>
    <dbReference type="NCBI Taxonomy" id="39960"/>
    <lineage>
        <taxon>Bacteria</taxon>
        <taxon>Pseudomonadati</taxon>
        <taxon>Pseudomonadota</taxon>
        <taxon>Alphaproteobacteria</taxon>
        <taxon>Sphingomonadales</taxon>
        <taxon>Erythrobacteraceae</taxon>
        <taxon>Erythrobacter/Porphyrobacter group</taxon>
        <taxon>Erythrobacter</taxon>
    </lineage>
</organism>
<feature type="transmembrane region" description="Helical" evidence="1">
    <location>
        <begin position="110"/>
        <end position="133"/>
    </location>
</feature>
<dbReference type="EMBL" id="JMIX01000013">
    <property type="protein sequence ID" value="KEO90028.1"/>
    <property type="molecule type" value="Genomic_DNA"/>
</dbReference>
<feature type="transmembrane region" description="Helical" evidence="1">
    <location>
        <begin position="61"/>
        <end position="80"/>
    </location>
</feature>
<evidence type="ECO:0000313" key="3">
    <source>
        <dbReference type="Proteomes" id="UP000027866"/>
    </source>
</evidence>
<dbReference type="PATRIC" id="fig|39960.10.peg.660"/>
<keyword evidence="1" id="KW-1133">Transmembrane helix</keyword>
<keyword evidence="3" id="KW-1185">Reference proteome</keyword>
<feature type="transmembrane region" description="Helical" evidence="1">
    <location>
        <begin position="145"/>
        <end position="165"/>
    </location>
</feature>
<comment type="caution">
    <text evidence="2">The sequence shown here is derived from an EMBL/GenBank/DDBJ whole genome shotgun (WGS) entry which is preliminary data.</text>
</comment>
<gene>
    <name evidence="2" type="ORF">EH32_03295</name>
</gene>